<accession>A0A419S6F6</accession>
<keyword evidence="8" id="KW-0406">Ion transport</keyword>
<evidence type="ECO:0000256" key="3">
    <source>
        <dbReference type="ARBA" id="ARBA00022448"/>
    </source>
</evidence>
<dbReference type="PANTHER" id="PTHR46494">
    <property type="entry name" value="CORA FAMILY METAL ION TRANSPORTER (EUROFUNG)"/>
    <property type="match status" value="1"/>
</dbReference>
<dbReference type="Pfam" id="PF01544">
    <property type="entry name" value="CorA"/>
    <property type="match status" value="1"/>
</dbReference>
<comment type="caution">
    <text evidence="9">The sequence shown here is derived from an EMBL/GenBank/DDBJ whole genome shotgun (WGS) entry which is preliminary data.</text>
</comment>
<organism evidence="9 10">
    <name type="scientific">Pelobium manganitolerans</name>
    <dbReference type="NCBI Taxonomy" id="1842495"/>
    <lineage>
        <taxon>Bacteria</taxon>
        <taxon>Pseudomonadati</taxon>
        <taxon>Bacteroidota</taxon>
        <taxon>Sphingobacteriia</taxon>
        <taxon>Sphingobacteriales</taxon>
        <taxon>Sphingobacteriaceae</taxon>
        <taxon>Pelobium</taxon>
    </lineage>
</organism>
<keyword evidence="5 8" id="KW-0812">Transmembrane</keyword>
<dbReference type="CDD" id="cd12828">
    <property type="entry name" value="TmCorA-like_1"/>
    <property type="match status" value="1"/>
</dbReference>
<dbReference type="GO" id="GO:0000287">
    <property type="term" value="F:magnesium ion binding"/>
    <property type="evidence" value="ECO:0007669"/>
    <property type="project" value="TreeGrafter"/>
</dbReference>
<comment type="function">
    <text evidence="8">Mediates influx of magnesium ions.</text>
</comment>
<dbReference type="GO" id="GO:0015095">
    <property type="term" value="F:magnesium ion transmembrane transporter activity"/>
    <property type="evidence" value="ECO:0007669"/>
    <property type="project" value="UniProtKB-UniRule"/>
</dbReference>
<dbReference type="Gene3D" id="3.30.460.20">
    <property type="entry name" value="CorA soluble domain-like"/>
    <property type="match status" value="1"/>
</dbReference>
<dbReference type="InterPro" id="IPR004488">
    <property type="entry name" value="Mg/Co-transport_prot_CorA"/>
</dbReference>
<dbReference type="GO" id="GO:0015087">
    <property type="term" value="F:cobalt ion transmembrane transporter activity"/>
    <property type="evidence" value="ECO:0007669"/>
    <property type="project" value="UniProtKB-UniRule"/>
</dbReference>
<dbReference type="AlphaFoldDB" id="A0A419S6F6"/>
<dbReference type="GO" id="GO:0005886">
    <property type="term" value="C:plasma membrane"/>
    <property type="evidence" value="ECO:0007669"/>
    <property type="project" value="UniProtKB-SubCell"/>
</dbReference>
<dbReference type="GO" id="GO:0050897">
    <property type="term" value="F:cobalt ion binding"/>
    <property type="evidence" value="ECO:0007669"/>
    <property type="project" value="TreeGrafter"/>
</dbReference>
<dbReference type="SUPFAM" id="SSF144083">
    <property type="entry name" value="Magnesium transport protein CorA, transmembrane region"/>
    <property type="match status" value="1"/>
</dbReference>
<comment type="subcellular location">
    <subcellularLocation>
        <location evidence="1">Cell membrane</location>
        <topology evidence="1">Multi-pass membrane protein</topology>
    </subcellularLocation>
    <subcellularLocation>
        <location evidence="8">Membrane</location>
        <topology evidence="8">Multi-pass membrane protein</topology>
    </subcellularLocation>
</comment>
<dbReference type="InterPro" id="IPR045863">
    <property type="entry name" value="CorA_TM1_TM2"/>
</dbReference>
<feature type="transmembrane region" description="Helical" evidence="8">
    <location>
        <begin position="353"/>
        <end position="374"/>
    </location>
</feature>
<dbReference type="RefSeq" id="WP_120181787.1">
    <property type="nucleotide sequence ID" value="NZ_MBTA01000023.1"/>
</dbReference>
<comment type="similarity">
    <text evidence="2 8">Belongs to the CorA metal ion transporter (MIT) (TC 1.A.35) family.</text>
</comment>
<reference evidence="9 10" key="1">
    <citation type="submission" date="2016-07" db="EMBL/GenBank/DDBJ databases">
        <title>Genome of Pelobium manganitolerans.</title>
        <authorList>
            <person name="Wu S."/>
            <person name="Wang G."/>
        </authorList>
    </citation>
    <scope>NUCLEOTIDE SEQUENCE [LARGE SCALE GENOMIC DNA]</scope>
    <source>
        <strain evidence="9 10">YS-25</strain>
    </source>
</reference>
<dbReference type="SUPFAM" id="SSF143865">
    <property type="entry name" value="CorA soluble domain-like"/>
    <property type="match status" value="1"/>
</dbReference>
<evidence type="ECO:0000256" key="4">
    <source>
        <dbReference type="ARBA" id="ARBA00022475"/>
    </source>
</evidence>
<keyword evidence="7 8" id="KW-0472">Membrane</keyword>
<dbReference type="NCBIfam" id="TIGR00383">
    <property type="entry name" value="corA"/>
    <property type="match status" value="1"/>
</dbReference>
<evidence type="ECO:0000256" key="8">
    <source>
        <dbReference type="RuleBase" id="RU362010"/>
    </source>
</evidence>
<sequence>MIKVPLSNIKVPRINVVRRKRMGLPGAIPGSFLIMENAVPSKIFVFSYKTDFLEETETESVEEAFAFTDKHPDCFHWVDVRGLGSQEVLNFIQQKFGISNLVMEDIVNIHQRPKNDEHNGYSFIVSRMLELDKGLQLNNEQLSFLLFDRLLISFQEDYKDVLDPVRLRLRKNTNGNIRKLGPSYLMYALMDTVIDHYFSIINRIGDEMEMVEDHLYQKPHKYLMYRIQGVKKLMIAMRRAAWPERDKINDLMRLNSPLVNEETRLYLRDAYDHTVQIIDLIESMREASTGLLDLYLSLMSNRMNEVMKTLTIISAVFIPLTFIAGVYGMNFAYENPKTGEILRGNMPELYIENAYVYVLVLMAIIALAQIWYFARKGWFKN</sequence>
<keyword evidence="10" id="KW-1185">Reference proteome</keyword>
<feature type="transmembrane region" description="Helical" evidence="8">
    <location>
        <begin position="309"/>
        <end position="333"/>
    </location>
</feature>
<dbReference type="OrthoDB" id="9803416at2"/>
<evidence type="ECO:0000256" key="5">
    <source>
        <dbReference type="ARBA" id="ARBA00022692"/>
    </source>
</evidence>
<evidence type="ECO:0000313" key="9">
    <source>
        <dbReference type="EMBL" id="RKD16286.1"/>
    </source>
</evidence>
<protein>
    <recommendedName>
        <fullName evidence="8">Magnesium transport protein CorA</fullName>
    </recommendedName>
</protein>
<evidence type="ECO:0000256" key="7">
    <source>
        <dbReference type="ARBA" id="ARBA00023136"/>
    </source>
</evidence>
<proteinExistence type="inferred from homology"/>
<name>A0A419S6F6_9SPHI</name>
<dbReference type="Proteomes" id="UP000283433">
    <property type="component" value="Unassembled WGS sequence"/>
</dbReference>
<evidence type="ECO:0000313" key="10">
    <source>
        <dbReference type="Proteomes" id="UP000283433"/>
    </source>
</evidence>
<keyword evidence="4 8" id="KW-1003">Cell membrane</keyword>
<dbReference type="EMBL" id="MBTA01000023">
    <property type="protein sequence ID" value="RKD16286.1"/>
    <property type="molecule type" value="Genomic_DNA"/>
</dbReference>
<evidence type="ECO:0000256" key="6">
    <source>
        <dbReference type="ARBA" id="ARBA00022989"/>
    </source>
</evidence>
<evidence type="ECO:0000256" key="2">
    <source>
        <dbReference type="ARBA" id="ARBA00009765"/>
    </source>
</evidence>
<dbReference type="FunFam" id="1.20.58.340:FF:000012">
    <property type="entry name" value="Magnesium transport protein CorA"/>
    <property type="match status" value="1"/>
</dbReference>
<keyword evidence="8" id="KW-0460">Magnesium</keyword>
<keyword evidence="3 8" id="KW-0813">Transport</keyword>
<keyword evidence="6 8" id="KW-1133">Transmembrane helix</keyword>
<dbReference type="InterPro" id="IPR002523">
    <property type="entry name" value="MgTranspt_CorA/ZnTranspt_ZntB"/>
</dbReference>
<dbReference type="Gene3D" id="1.20.58.340">
    <property type="entry name" value="Magnesium transport protein CorA, transmembrane region"/>
    <property type="match status" value="2"/>
</dbReference>
<gene>
    <name evidence="8" type="primary">corA</name>
    <name evidence="9" type="ORF">BCY91_05290</name>
</gene>
<evidence type="ECO:0000256" key="1">
    <source>
        <dbReference type="ARBA" id="ARBA00004651"/>
    </source>
</evidence>
<dbReference type="InterPro" id="IPR045861">
    <property type="entry name" value="CorA_cytoplasmic_dom"/>
</dbReference>
<dbReference type="PANTHER" id="PTHR46494:SF1">
    <property type="entry name" value="CORA FAMILY METAL ION TRANSPORTER (EUROFUNG)"/>
    <property type="match status" value="1"/>
</dbReference>